<dbReference type="EMBL" id="LN736365">
    <property type="protein sequence ID" value="CEP62738.1"/>
    <property type="molecule type" value="Genomic_DNA"/>
</dbReference>
<dbReference type="HOGENOM" id="CLU_131611_2_0_1"/>
<dbReference type="Proteomes" id="UP000054304">
    <property type="component" value="Unassembled WGS sequence"/>
</dbReference>
<evidence type="ECO:0000313" key="13">
    <source>
        <dbReference type="Proteomes" id="UP000054304"/>
    </source>
</evidence>
<feature type="transmembrane region" description="Helical" evidence="11">
    <location>
        <begin position="34"/>
        <end position="52"/>
    </location>
</feature>
<evidence type="ECO:0000256" key="3">
    <source>
        <dbReference type="ARBA" id="ARBA00008370"/>
    </source>
</evidence>
<comment type="function">
    <text evidence="1">Required for the assembly of the mitochondrial respiratory chain complex IV (CIV), also known as cytochrome c oxidase. May participate in merging the COX1 and COX2 assembly lines.</text>
</comment>
<gene>
    <name evidence="12" type="ORF">LALA0_S06e02674g</name>
</gene>
<evidence type="ECO:0000256" key="7">
    <source>
        <dbReference type="ARBA" id="ARBA00022792"/>
    </source>
</evidence>
<keyword evidence="8 11" id="KW-1133">Transmembrane helix</keyword>
<name>A0A0C7N837_9SACH</name>
<protein>
    <recommendedName>
        <fullName evidence="4">Cytochrome c oxidase assembly protein COX16, mitochondrial</fullName>
    </recommendedName>
    <alternativeName>
        <fullName evidence="5">Cytochrome c oxidase assembly protein cox16, mitochondrial</fullName>
    </alternativeName>
</protein>
<evidence type="ECO:0000256" key="6">
    <source>
        <dbReference type="ARBA" id="ARBA00022692"/>
    </source>
</evidence>
<dbReference type="OrthoDB" id="5516033at2759"/>
<evidence type="ECO:0000256" key="8">
    <source>
        <dbReference type="ARBA" id="ARBA00022989"/>
    </source>
</evidence>
<evidence type="ECO:0000256" key="10">
    <source>
        <dbReference type="ARBA" id="ARBA00023136"/>
    </source>
</evidence>
<organism evidence="12 13">
    <name type="scientific">Lachancea lanzarotensis</name>
    <dbReference type="NCBI Taxonomy" id="1245769"/>
    <lineage>
        <taxon>Eukaryota</taxon>
        <taxon>Fungi</taxon>
        <taxon>Dikarya</taxon>
        <taxon>Ascomycota</taxon>
        <taxon>Saccharomycotina</taxon>
        <taxon>Saccharomycetes</taxon>
        <taxon>Saccharomycetales</taxon>
        <taxon>Saccharomycetaceae</taxon>
        <taxon>Lachancea</taxon>
    </lineage>
</organism>
<dbReference type="AlphaFoldDB" id="A0A0C7N837"/>
<evidence type="ECO:0000256" key="1">
    <source>
        <dbReference type="ARBA" id="ARBA00002490"/>
    </source>
</evidence>
<keyword evidence="10 11" id="KW-0472">Membrane</keyword>
<evidence type="ECO:0000256" key="5">
    <source>
        <dbReference type="ARBA" id="ARBA00019222"/>
    </source>
</evidence>
<dbReference type="GO" id="GO:0033617">
    <property type="term" value="P:mitochondrial respiratory chain complex IV assembly"/>
    <property type="evidence" value="ECO:0007669"/>
    <property type="project" value="EnsemblFungi"/>
</dbReference>
<evidence type="ECO:0000256" key="4">
    <source>
        <dbReference type="ARBA" id="ARBA00015368"/>
    </source>
</evidence>
<dbReference type="GeneID" id="34686213"/>
<dbReference type="STRING" id="1245769.A0A0C7N837"/>
<sequence length="118" mass="14141">MSFTGRRFRSRREQIAYEASLAGRYQARLRKNPFLYFGLPFCSVIVLGSYWLSGFTAIRYEQKDRKIQEVSEDDLVKMKANKRQFDLKEEYYRLQGLGEKDWEPVRVPRMKGESENVW</sequence>
<evidence type="ECO:0000256" key="11">
    <source>
        <dbReference type="SAM" id="Phobius"/>
    </source>
</evidence>
<dbReference type="PANTHER" id="PTHR17130:SF14">
    <property type="entry name" value="CYTOCHROME C OXIDASE ASSEMBLY PROTEIN COX16 HOMOLOG, MITOCHONDRIAL"/>
    <property type="match status" value="1"/>
</dbReference>
<dbReference type="Pfam" id="PF14138">
    <property type="entry name" value="COX16"/>
    <property type="match status" value="1"/>
</dbReference>
<comment type="similarity">
    <text evidence="3">Belongs to the COX16 family.</text>
</comment>
<evidence type="ECO:0000313" key="12">
    <source>
        <dbReference type="EMBL" id="CEP62738.1"/>
    </source>
</evidence>
<accession>A0A0C7N837</accession>
<keyword evidence="6 11" id="KW-0812">Transmembrane</keyword>
<proteinExistence type="inferred from homology"/>
<evidence type="ECO:0000256" key="9">
    <source>
        <dbReference type="ARBA" id="ARBA00023128"/>
    </source>
</evidence>
<reference evidence="12 13" key="1">
    <citation type="submission" date="2014-12" db="EMBL/GenBank/DDBJ databases">
        <authorList>
            <person name="Neuveglise Cecile"/>
        </authorList>
    </citation>
    <scope>NUCLEOTIDE SEQUENCE [LARGE SCALE GENOMIC DNA]</scope>
    <source>
        <strain evidence="12 13">CBS 12615</strain>
    </source>
</reference>
<dbReference type="RefSeq" id="XP_022628961.1">
    <property type="nucleotide sequence ID" value="XM_022771793.1"/>
</dbReference>
<keyword evidence="9" id="KW-0496">Mitochondrion</keyword>
<dbReference type="GO" id="GO:0005743">
    <property type="term" value="C:mitochondrial inner membrane"/>
    <property type="evidence" value="ECO:0007669"/>
    <property type="project" value="UniProtKB-SubCell"/>
</dbReference>
<keyword evidence="13" id="KW-1185">Reference proteome</keyword>
<keyword evidence="7" id="KW-0999">Mitochondrion inner membrane</keyword>
<dbReference type="InterPro" id="IPR020164">
    <property type="entry name" value="Cyt_c_Oxase_assmbl_COX16"/>
</dbReference>
<dbReference type="PANTHER" id="PTHR17130">
    <property type="entry name" value="MITOCHONDRIAL OUTER MEMBRANE PROTEIN 25"/>
    <property type="match status" value="1"/>
</dbReference>
<evidence type="ECO:0000256" key="2">
    <source>
        <dbReference type="ARBA" id="ARBA00004434"/>
    </source>
</evidence>
<comment type="subcellular location">
    <subcellularLocation>
        <location evidence="2">Mitochondrion inner membrane</location>
        <topology evidence="2">Single-pass membrane protein</topology>
    </subcellularLocation>
</comment>